<reference evidence="1" key="1">
    <citation type="submission" date="2023-03" db="EMBL/GenBank/DDBJ databases">
        <title>Edaphobacter sp.</title>
        <authorList>
            <person name="Huber K.J."/>
            <person name="Papendorf J."/>
            <person name="Pilke C."/>
            <person name="Bunk B."/>
            <person name="Sproeer C."/>
            <person name="Pester M."/>
        </authorList>
    </citation>
    <scope>NUCLEOTIDE SEQUENCE</scope>
    <source>
        <strain evidence="1">DSM 110680</strain>
    </source>
</reference>
<sequence>MIAVHAQQVVHALTGTVSGIDDLSKTLIVFQDNGTEGQFKDMTSGKSRVVIDKKITLDSSAAEANKKKGTYVIVFYYGDSNDRAVVALKNLGSGPFTSAEGTVTRFEGKQHSITLQDSSGATQTFKIAESTVAEGYMGAIDGFKFQASKGDHVRIVGSTDNGAVTALFMKVM</sequence>
<gene>
    <name evidence="1" type="ORF">P8935_16850</name>
</gene>
<dbReference type="RefSeq" id="WP_348261460.1">
    <property type="nucleotide sequence ID" value="NZ_CP121196.1"/>
</dbReference>
<evidence type="ECO:0008006" key="2">
    <source>
        <dbReference type="Google" id="ProtNLM"/>
    </source>
</evidence>
<evidence type="ECO:0000313" key="1">
    <source>
        <dbReference type="EMBL" id="XBH16233.1"/>
    </source>
</evidence>
<name>A0AAU7DG32_9BACT</name>
<proteinExistence type="predicted"/>
<protein>
    <recommendedName>
        <fullName evidence="2">DUF5666 domain-containing protein</fullName>
    </recommendedName>
</protein>
<accession>A0AAU7DG32</accession>
<organism evidence="1">
    <name type="scientific">Telmatobacter sp. DSM 110680</name>
    <dbReference type="NCBI Taxonomy" id="3036704"/>
    <lineage>
        <taxon>Bacteria</taxon>
        <taxon>Pseudomonadati</taxon>
        <taxon>Acidobacteriota</taxon>
        <taxon>Terriglobia</taxon>
        <taxon>Terriglobales</taxon>
        <taxon>Acidobacteriaceae</taxon>
        <taxon>Telmatobacter</taxon>
    </lineage>
</organism>
<dbReference type="EMBL" id="CP121196">
    <property type="protein sequence ID" value="XBH16233.1"/>
    <property type="molecule type" value="Genomic_DNA"/>
</dbReference>
<dbReference type="AlphaFoldDB" id="A0AAU7DG32"/>